<reference evidence="2 3" key="1">
    <citation type="submission" date="2020-08" db="EMBL/GenBank/DDBJ databases">
        <title>Genomic Encyclopedia of Type Strains, Phase III (KMG-III): the genomes of soil and plant-associated and newly described type strains.</title>
        <authorList>
            <person name="Whitman W."/>
        </authorList>
    </citation>
    <scope>NUCLEOTIDE SEQUENCE [LARGE SCALE GENOMIC DNA]</scope>
    <source>
        <strain evidence="2 3">CECT 8803</strain>
    </source>
</reference>
<dbReference type="InterPro" id="IPR010127">
    <property type="entry name" value="Phasin_subfam-1"/>
</dbReference>
<dbReference type="EMBL" id="JACHXA010000010">
    <property type="protein sequence ID" value="MBB3066680.1"/>
    <property type="molecule type" value="Genomic_DNA"/>
</dbReference>
<evidence type="ECO:0000313" key="3">
    <source>
        <dbReference type="Proteomes" id="UP000581135"/>
    </source>
</evidence>
<comment type="caution">
    <text evidence="2">The sequence shown here is derived from an EMBL/GenBank/DDBJ whole genome shotgun (WGS) entry which is preliminary data.</text>
</comment>
<gene>
    <name evidence="2" type="ORF">FHR98_002990</name>
</gene>
<accession>A0A839SYD0</accession>
<dbReference type="RefSeq" id="WP_183417513.1">
    <property type="nucleotide sequence ID" value="NZ_JACHXA010000010.1"/>
</dbReference>
<organism evidence="2 3">
    <name type="scientific">Limibacillus halophilus</name>
    <dbReference type="NCBI Taxonomy" id="1579333"/>
    <lineage>
        <taxon>Bacteria</taxon>
        <taxon>Pseudomonadati</taxon>
        <taxon>Pseudomonadota</taxon>
        <taxon>Alphaproteobacteria</taxon>
        <taxon>Rhodospirillales</taxon>
        <taxon>Rhodovibrionaceae</taxon>
        <taxon>Limibacillus</taxon>
    </lineage>
</organism>
<dbReference type="Pfam" id="PF09361">
    <property type="entry name" value="Phasin_2"/>
    <property type="match status" value="1"/>
</dbReference>
<dbReference type="InterPro" id="IPR018968">
    <property type="entry name" value="Phasin"/>
</dbReference>
<dbReference type="Proteomes" id="UP000581135">
    <property type="component" value="Unassembled WGS sequence"/>
</dbReference>
<evidence type="ECO:0000259" key="1">
    <source>
        <dbReference type="Pfam" id="PF09361"/>
    </source>
</evidence>
<protein>
    <submittedName>
        <fullName evidence="2">Phasin family protein</fullName>
    </submittedName>
</protein>
<dbReference type="NCBIfam" id="TIGR01841">
    <property type="entry name" value="phasin"/>
    <property type="match status" value="1"/>
</dbReference>
<feature type="domain" description="Phasin" evidence="1">
    <location>
        <begin position="36"/>
        <end position="132"/>
    </location>
</feature>
<dbReference type="AlphaFoldDB" id="A0A839SYD0"/>
<name>A0A839SYD0_9PROT</name>
<evidence type="ECO:0000313" key="2">
    <source>
        <dbReference type="EMBL" id="MBB3066680.1"/>
    </source>
</evidence>
<sequence>MTSSNNPFFNTDFSDFMDPQKIAASFQGAGFNANAWTEIHRKNLETIAEANRICFEGLQAAGQRQAEIIRRSLEEAVEAVSALAEQGAPEKRAALQIEMVKQSYEKMLANLRELSEINSKSTSEAAEKINQRIAANLDELGATLQEMSAGQPASKGTSKSKK</sequence>
<keyword evidence="3" id="KW-1185">Reference proteome</keyword>
<proteinExistence type="predicted"/>